<comment type="caution">
    <text evidence="1">The sequence shown here is derived from an EMBL/GenBank/DDBJ whole genome shotgun (WGS) entry which is preliminary data.</text>
</comment>
<dbReference type="EMBL" id="JASNQZ010000013">
    <property type="protein sequence ID" value="KAL0948616.1"/>
    <property type="molecule type" value="Genomic_DNA"/>
</dbReference>
<protein>
    <submittedName>
        <fullName evidence="1">Uncharacterized protein</fullName>
    </submittedName>
</protein>
<accession>A0ABR3IZ23</accession>
<evidence type="ECO:0000313" key="2">
    <source>
        <dbReference type="Proteomes" id="UP001556367"/>
    </source>
</evidence>
<proteinExistence type="predicted"/>
<evidence type="ECO:0000313" key="1">
    <source>
        <dbReference type="EMBL" id="KAL0948616.1"/>
    </source>
</evidence>
<sequence>MRHLVDSWEIWDDIDDSFKFQCKVILWKENDRLYRFKHPHRKFDLADLPEGELVDPQRM</sequence>
<keyword evidence="2" id="KW-1185">Reference proteome</keyword>
<dbReference type="Proteomes" id="UP001556367">
    <property type="component" value="Unassembled WGS sequence"/>
</dbReference>
<organism evidence="1 2">
    <name type="scientific">Hohenbuehelia grisea</name>
    <dbReference type="NCBI Taxonomy" id="104357"/>
    <lineage>
        <taxon>Eukaryota</taxon>
        <taxon>Fungi</taxon>
        <taxon>Dikarya</taxon>
        <taxon>Basidiomycota</taxon>
        <taxon>Agaricomycotina</taxon>
        <taxon>Agaricomycetes</taxon>
        <taxon>Agaricomycetidae</taxon>
        <taxon>Agaricales</taxon>
        <taxon>Pleurotineae</taxon>
        <taxon>Pleurotaceae</taxon>
        <taxon>Hohenbuehelia</taxon>
    </lineage>
</organism>
<gene>
    <name evidence="1" type="ORF">HGRIS_010425</name>
</gene>
<name>A0ABR3IZ23_9AGAR</name>
<reference evidence="2" key="1">
    <citation type="submission" date="2024-06" db="EMBL/GenBank/DDBJ databases">
        <title>Multi-omics analyses provide insights into the biosynthesis of the anticancer antibiotic pleurotin in Hohenbuehelia grisea.</title>
        <authorList>
            <person name="Weaver J.A."/>
            <person name="Alberti F."/>
        </authorList>
    </citation>
    <scope>NUCLEOTIDE SEQUENCE [LARGE SCALE GENOMIC DNA]</scope>
    <source>
        <strain evidence="2">T-177</strain>
    </source>
</reference>